<accession>A0A6J4KRR8</accession>
<dbReference type="EMBL" id="CADCTQ010000521">
    <property type="protein sequence ID" value="CAA9312241.1"/>
    <property type="molecule type" value="Genomic_DNA"/>
</dbReference>
<evidence type="ECO:0000313" key="1">
    <source>
        <dbReference type="EMBL" id="CAA9312241.1"/>
    </source>
</evidence>
<proteinExistence type="predicted"/>
<gene>
    <name evidence="1" type="ORF">AVDCRST_MAG56-6302</name>
</gene>
<organism evidence="1">
    <name type="scientific">uncultured Cytophagales bacterium</name>
    <dbReference type="NCBI Taxonomy" id="158755"/>
    <lineage>
        <taxon>Bacteria</taxon>
        <taxon>Pseudomonadati</taxon>
        <taxon>Bacteroidota</taxon>
        <taxon>Sphingobacteriia</taxon>
        <taxon>Sphingobacteriales</taxon>
        <taxon>environmental samples</taxon>
    </lineage>
</organism>
<reference evidence="1" key="1">
    <citation type="submission" date="2020-02" db="EMBL/GenBank/DDBJ databases">
        <authorList>
            <person name="Meier V. D."/>
        </authorList>
    </citation>
    <scope>NUCLEOTIDE SEQUENCE</scope>
    <source>
        <strain evidence="1">AVDCRST_MAG56</strain>
    </source>
</reference>
<protein>
    <submittedName>
        <fullName evidence="1">Uncharacterized protein</fullName>
    </submittedName>
</protein>
<sequence>MKKKKRKQVMEALAVVAFILQAAEFGVQLWDRLRNPSERRTPSAGSR</sequence>
<name>A0A6J4KRR8_9SPHI</name>
<dbReference type="AlphaFoldDB" id="A0A6J4KRR8"/>